<name>A0ABV8D913_9BURK</name>
<gene>
    <name evidence="3" type="ORF">ACFOW3_10035</name>
</gene>
<dbReference type="Gene3D" id="2.120.10.30">
    <property type="entry name" value="TolB, C-terminal domain"/>
    <property type="match status" value="1"/>
</dbReference>
<dbReference type="GO" id="GO:0016787">
    <property type="term" value="F:hydrolase activity"/>
    <property type="evidence" value="ECO:0007669"/>
    <property type="project" value="UniProtKB-KW"/>
</dbReference>
<keyword evidence="4" id="KW-1185">Reference proteome</keyword>
<keyword evidence="3" id="KW-0378">Hydrolase</keyword>
<comment type="similarity">
    <text evidence="1">Belongs to the SMP-30/CGR1 family.</text>
</comment>
<dbReference type="InterPro" id="IPR011042">
    <property type="entry name" value="6-blade_b-propeller_TolB-like"/>
</dbReference>
<dbReference type="PANTHER" id="PTHR10907">
    <property type="entry name" value="REGUCALCIN"/>
    <property type="match status" value="1"/>
</dbReference>
<dbReference type="Pfam" id="PF08450">
    <property type="entry name" value="SGL"/>
    <property type="match status" value="1"/>
</dbReference>
<feature type="domain" description="SMP-30/Gluconolactonase/LRE-like region" evidence="2">
    <location>
        <begin position="13"/>
        <end position="275"/>
    </location>
</feature>
<evidence type="ECO:0000313" key="4">
    <source>
        <dbReference type="Proteomes" id="UP001595693"/>
    </source>
</evidence>
<reference evidence="4" key="1">
    <citation type="journal article" date="2019" name="Int. J. Syst. Evol. Microbiol.">
        <title>The Global Catalogue of Microorganisms (GCM) 10K type strain sequencing project: providing services to taxonomists for standard genome sequencing and annotation.</title>
        <authorList>
            <consortium name="The Broad Institute Genomics Platform"/>
            <consortium name="The Broad Institute Genome Sequencing Center for Infectious Disease"/>
            <person name="Wu L."/>
            <person name="Ma J."/>
        </authorList>
    </citation>
    <scope>NUCLEOTIDE SEQUENCE [LARGE SCALE GENOMIC DNA]</scope>
    <source>
        <strain evidence="4">CCUG 2113</strain>
    </source>
</reference>
<dbReference type="InterPro" id="IPR013658">
    <property type="entry name" value="SGL"/>
</dbReference>
<dbReference type="Proteomes" id="UP001595693">
    <property type="component" value="Unassembled WGS sequence"/>
</dbReference>
<dbReference type="SUPFAM" id="SSF63829">
    <property type="entry name" value="Calcium-dependent phosphotriesterase"/>
    <property type="match status" value="1"/>
</dbReference>
<dbReference type="RefSeq" id="WP_055395150.1">
    <property type="nucleotide sequence ID" value="NZ_JAMXAX010000062.1"/>
</dbReference>
<dbReference type="PRINTS" id="PR01790">
    <property type="entry name" value="SMP30FAMILY"/>
</dbReference>
<protein>
    <submittedName>
        <fullName evidence="3">SMP-30/gluconolactonase/LRE family protein</fullName>
        <ecNumber evidence="3">3.1.1.99</ecNumber>
    </submittedName>
</protein>
<proteinExistence type="inferred from homology"/>
<dbReference type="EC" id="3.1.1.99" evidence="3"/>
<evidence type="ECO:0000256" key="1">
    <source>
        <dbReference type="ARBA" id="ARBA00008853"/>
    </source>
</evidence>
<dbReference type="InterPro" id="IPR005511">
    <property type="entry name" value="SMP-30"/>
</dbReference>
<organism evidence="3 4">
    <name type="scientific">Acidovorax facilis</name>
    <dbReference type="NCBI Taxonomy" id="12917"/>
    <lineage>
        <taxon>Bacteria</taxon>
        <taxon>Pseudomonadati</taxon>
        <taxon>Pseudomonadota</taxon>
        <taxon>Betaproteobacteria</taxon>
        <taxon>Burkholderiales</taxon>
        <taxon>Comamonadaceae</taxon>
        <taxon>Acidovorax</taxon>
    </lineage>
</organism>
<evidence type="ECO:0000259" key="2">
    <source>
        <dbReference type="Pfam" id="PF08450"/>
    </source>
</evidence>
<dbReference type="PANTHER" id="PTHR10907:SF47">
    <property type="entry name" value="REGUCALCIN"/>
    <property type="match status" value="1"/>
</dbReference>
<evidence type="ECO:0000313" key="3">
    <source>
        <dbReference type="EMBL" id="MFC3934966.1"/>
    </source>
</evidence>
<sequence>MSLQTLPLPPSELGESPFWHPTEKSLYWCDIQGQAVHAWHPESGRHRQWRVPTEPGCCAPAAGGRLVIGLRNGFYLLDTAKDSADPTALTCLALLPPDQHDTAVLRLNDGRCDTAGRFWAGSVITPRTAPNAALWCLQADTASATGYRVRHMAGDNFTANGLAFSPDNRTMYWSNTPEHRIDQFDFDVTTGAITNRRPWVQFDRKVEGQPYGGRPDGAAVDVEGNYWVAMYEGACVLQLSPAGEVLQRIAVPVQCPTMVCFGGEDLRTLFITSARAGRPVEEQEAEVPAGALFSVRVELAGLPVNFLQGQSTSAA</sequence>
<comment type="caution">
    <text evidence="3">The sequence shown here is derived from an EMBL/GenBank/DDBJ whole genome shotgun (WGS) entry which is preliminary data.</text>
</comment>
<accession>A0ABV8D913</accession>
<dbReference type="EMBL" id="JBHSAJ010000027">
    <property type="protein sequence ID" value="MFC3934966.1"/>
    <property type="molecule type" value="Genomic_DNA"/>
</dbReference>